<dbReference type="Proteomes" id="UP001159405">
    <property type="component" value="Unassembled WGS sequence"/>
</dbReference>
<protein>
    <submittedName>
        <fullName evidence="1">Uncharacterized protein</fullName>
    </submittedName>
</protein>
<feature type="non-terminal residue" evidence="1">
    <location>
        <position position="149"/>
    </location>
</feature>
<sequence>SLESVSIDNEYDYENEILPLTIMRMRSAQNTCSTRSGNSFHDEISSKTRSAKNEFLKASFKTNQPETIVRTNQVCHIKRSHCLHKPKNYGLTFQSFYALSVYVSGKENFLYGSSYSYVLLTHFLQARQRVRVRDGLVLVLVLVVNANTL</sequence>
<keyword evidence="2" id="KW-1185">Reference proteome</keyword>
<proteinExistence type="predicted"/>
<feature type="non-terminal residue" evidence="1">
    <location>
        <position position="1"/>
    </location>
</feature>
<gene>
    <name evidence="1" type="ORF">PLOB_00025339</name>
</gene>
<reference evidence="1 2" key="1">
    <citation type="submission" date="2022-05" db="EMBL/GenBank/DDBJ databases">
        <authorList>
            <consortium name="Genoscope - CEA"/>
            <person name="William W."/>
        </authorList>
    </citation>
    <scope>NUCLEOTIDE SEQUENCE [LARGE SCALE GENOMIC DNA]</scope>
</reference>
<name>A0ABN8MRS8_9CNID</name>
<accession>A0ABN8MRS8</accession>
<comment type="caution">
    <text evidence="1">The sequence shown here is derived from an EMBL/GenBank/DDBJ whole genome shotgun (WGS) entry which is preliminary data.</text>
</comment>
<dbReference type="EMBL" id="CALNXK010000003">
    <property type="protein sequence ID" value="CAH3034612.1"/>
    <property type="molecule type" value="Genomic_DNA"/>
</dbReference>
<evidence type="ECO:0000313" key="2">
    <source>
        <dbReference type="Proteomes" id="UP001159405"/>
    </source>
</evidence>
<organism evidence="1 2">
    <name type="scientific">Porites lobata</name>
    <dbReference type="NCBI Taxonomy" id="104759"/>
    <lineage>
        <taxon>Eukaryota</taxon>
        <taxon>Metazoa</taxon>
        <taxon>Cnidaria</taxon>
        <taxon>Anthozoa</taxon>
        <taxon>Hexacorallia</taxon>
        <taxon>Scleractinia</taxon>
        <taxon>Fungiina</taxon>
        <taxon>Poritidae</taxon>
        <taxon>Porites</taxon>
    </lineage>
</organism>
<evidence type="ECO:0000313" key="1">
    <source>
        <dbReference type="EMBL" id="CAH3034612.1"/>
    </source>
</evidence>